<evidence type="ECO:0000256" key="1">
    <source>
        <dbReference type="SAM" id="MobiDB-lite"/>
    </source>
</evidence>
<comment type="caution">
    <text evidence="2">The sequence shown here is derived from an EMBL/GenBank/DDBJ whole genome shotgun (WGS) entry which is preliminary data.</text>
</comment>
<feature type="compositionally biased region" description="Low complexity" evidence="1">
    <location>
        <begin position="108"/>
        <end position="117"/>
    </location>
</feature>
<dbReference type="AlphaFoldDB" id="A0A9P8LT85"/>
<dbReference type="Proteomes" id="UP000018208">
    <property type="component" value="Unassembled WGS sequence"/>
</dbReference>
<evidence type="ECO:0000313" key="3">
    <source>
        <dbReference type="Proteomes" id="UP000018208"/>
    </source>
</evidence>
<gene>
    <name evidence="2" type="ORF">SS50377_23898</name>
</gene>
<evidence type="ECO:0000313" key="2">
    <source>
        <dbReference type="EMBL" id="KAH0573963.1"/>
    </source>
</evidence>
<protein>
    <submittedName>
        <fullName evidence="2">Uncharacterized protein</fullName>
    </submittedName>
</protein>
<keyword evidence="3" id="KW-1185">Reference proteome</keyword>
<dbReference type="GeneID" id="94297921"/>
<dbReference type="RefSeq" id="XP_067764736.1">
    <property type="nucleotide sequence ID" value="XM_067907762.1"/>
</dbReference>
<proteinExistence type="predicted"/>
<name>A0A9P8LT85_9EUKA</name>
<reference evidence="2 3" key="1">
    <citation type="journal article" date="2014" name="PLoS Genet.">
        <title>The Genome of Spironucleus salmonicida Highlights a Fish Pathogen Adapted to Fluctuating Environments.</title>
        <authorList>
            <person name="Xu F."/>
            <person name="Jerlstrom-Hultqvist J."/>
            <person name="Einarsson E."/>
            <person name="Astvaldsson A."/>
            <person name="Svard S.G."/>
            <person name="Andersson J.O."/>
        </authorList>
    </citation>
    <scope>NUCLEOTIDE SEQUENCE [LARGE SCALE GENOMIC DNA]</scope>
    <source>
        <strain evidence="2 3">ATCC 50377</strain>
    </source>
</reference>
<organism evidence="2 3">
    <name type="scientific">Spironucleus salmonicida</name>
    <dbReference type="NCBI Taxonomy" id="348837"/>
    <lineage>
        <taxon>Eukaryota</taxon>
        <taxon>Metamonada</taxon>
        <taxon>Diplomonadida</taxon>
        <taxon>Hexamitidae</taxon>
        <taxon>Hexamitinae</taxon>
        <taxon>Spironucleus</taxon>
    </lineage>
</organism>
<dbReference type="KEGG" id="ssao:94297921"/>
<accession>A0A9P8LT85</accession>
<sequence>MNVTIQFLQIINFFTLYEGLLLKKQLYQAFIFYYYKTLQQYKTKKSAIRPPRRFAEARPFPFPRAPARELLGNRLSGADSASHGTSRRCSMRSTGYRASVPQEAGLAPRPVSPRLRPGLGGRRHAVRLLSCALRAQDL</sequence>
<dbReference type="EMBL" id="AUWU02000004">
    <property type="protein sequence ID" value="KAH0573963.1"/>
    <property type="molecule type" value="Genomic_DNA"/>
</dbReference>
<feature type="region of interest" description="Disordered" evidence="1">
    <location>
        <begin position="75"/>
        <end position="118"/>
    </location>
</feature>